<reference evidence="4" key="1">
    <citation type="submission" date="2023-07" db="EMBL/GenBank/DDBJ databases">
        <title>30 novel species of actinomycetes from the DSMZ collection.</title>
        <authorList>
            <person name="Nouioui I."/>
        </authorList>
    </citation>
    <scope>NUCLEOTIDE SEQUENCE [LARGE SCALE GENOMIC DNA]</scope>
    <source>
        <strain evidence="4">DSM 41979</strain>
    </source>
</reference>
<dbReference type="EMBL" id="JAVRET010000041">
    <property type="protein sequence ID" value="MDT0411001.1"/>
    <property type="molecule type" value="Genomic_DNA"/>
</dbReference>
<dbReference type="PANTHER" id="PTHR33744:SF1">
    <property type="entry name" value="DNA-BINDING TRANSCRIPTIONAL ACTIVATOR ADER"/>
    <property type="match status" value="1"/>
</dbReference>
<dbReference type="RefSeq" id="WP_010263217.1">
    <property type="nucleotide sequence ID" value="NZ_JAVRET010000041.1"/>
</dbReference>
<dbReference type="Pfam" id="PF13556">
    <property type="entry name" value="HTH_30"/>
    <property type="match status" value="1"/>
</dbReference>
<evidence type="ECO:0000259" key="2">
    <source>
        <dbReference type="Pfam" id="PF13556"/>
    </source>
</evidence>
<evidence type="ECO:0000256" key="1">
    <source>
        <dbReference type="SAM" id="MobiDB-lite"/>
    </source>
</evidence>
<dbReference type="InterPro" id="IPR042070">
    <property type="entry name" value="PucR_C-HTH_sf"/>
</dbReference>
<proteinExistence type="predicted"/>
<dbReference type="PANTHER" id="PTHR33744">
    <property type="entry name" value="CARBOHYDRATE DIACID REGULATOR"/>
    <property type="match status" value="1"/>
</dbReference>
<protein>
    <submittedName>
        <fullName evidence="3">Helix-turn-helix domain-containing protein</fullName>
    </submittedName>
</protein>
<dbReference type="Proteomes" id="UP001183610">
    <property type="component" value="Unassembled WGS sequence"/>
</dbReference>
<accession>A0ABU2R416</accession>
<feature type="domain" description="PucR C-terminal helix-turn-helix" evidence="2">
    <location>
        <begin position="307"/>
        <end position="360"/>
    </location>
</feature>
<organism evidence="3 4">
    <name type="scientific">Streptomyces evansiae</name>
    <dbReference type="NCBI Taxonomy" id="3075535"/>
    <lineage>
        <taxon>Bacteria</taxon>
        <taxon>Bacillati</taxon>
        <taxon>Actinomycetota</taxon>
        <taxon>Actinomycetes</taxon>
        <taxon>Kitasatosporales</taxon>
        <taxon>Streptomycetaceae</taxon>
        <taxon>Streptomyces</taxon>
    </lineage>
</organism>
<name>A0ABU2R416_9ACTN</name>
<gene>
    <name evidence="3" type="ORF">RM698_18340</name>
</gene>
<feature type="region of interest" description="Disordered" evidence="1">
    <location>
        <begin position="189"/>
        <end position="236"/>
    </location>
</feature>
<feature type="region of interest" description="Disordered" evidence="1">
    <location>
        <begin position="66"/>
        <end position="87"/>
    </location>
</feature>
<keyword evidence="4" id="KW-1185">Reference proteome</keyword>
<dbReference type="Gene3D" id="1.10.10.2840">
    <property type="entry name" value="PucR C-terminal helix-turn-helix domain"/>
    <property type="match status" value="1"/>
</dbReference>
<feature type="compositionally biased region" description="Basic and acidic residues" evidence="1">
    <location>
        <begin position="189"/>
        <end position="212"/>
    </location>
</feature>
<evidence type="ECO:0000313" key="3">
    <source>
        <dbReference type="EMBL" id="MDT0411001.1"/>
    </source>
</evidence>
<evidence type="ECO:0000313" key="4">
    <source>
        <dbReference type="Proteomes" id="UP001183610"/>
    </source>
</evidence>
<dbReference type="InterPro" id="IPR025736">
    <property type="entry name" value="PucR_C-HTH_dom"/>
</dbReference>
<comment type="caution">
    <text evidence="3">The sequence shown here is derived from an EMBL/GenBank/DDBJ whole genome shotgun (WGS) entry which is preliminary data.</text>
</comment>
<sequence>MRELAGRLAALDPDAGEAVRVIAYFDRLTAERAGLEALVRGAAVLAGSPARLADPVHGVRIRVEPDGRRVDGPARTPVPPGADWPGVPVSPGGPRVLWLEQSGEPGPVGAMVLERAATAVRAALDRTRGRAPAVPGPPAPDAASVEVLLDADAPPRARELAARRLGLGPLTRALARADGTADVADATHERAAHEGAGREGAVREAGVREGAVREGAPYGGASEGAPRTGIGPAVPPLDLPHSYAQARIALRFTAEGTAADPGHRWVRAEELGGLSVLAAAVGPRTAPVPDVLALRRAHAAAPWALLTLHAVASHASLRTASAALNVHHSTLQERLAHAERLLGWNVREPAGRLRLQLALALDRLHRSPAST</sequence>
<dbReference type="InterPro" id="IPR051448">
    <property type="entry name" value="CdaR-like_regulators"/>
</dbReference>